<evidence type="ECO:0000256" key="6">
    <source>
        <dbReference type="ARBA" id="ARBA00022692"/>
    </source>
</evidence>
<dbReference type="SMART" id="SM00409">
    <property type="entry name" value="IG"/>
    <property type="match status" value="2"/>
</dbReference>
<dbReference type="Pfam" id="PF01825">
    <property type="entry name" value="GPS"/>
    <property type="match status" value="1"/>
</dbReference>
<keyword evidence="24" id="KW-1185">Reference proteome</keyword>
<dbReference type="PROSITE" id="PS01186">
    <property type="entry name" value="EGF_2"/>
    <property type="match status" value="1"/>
</dbReference>
<feature type="domain" description="Fibronectin type-III" evidence="22">
    <location>
        <begin position="1206"/>
        <end position="1295"/>
    </location>
</feature>
<dbReference type="InterPro" id="IPR001881">
    <property type="entry name" value="EGF-like_Ca-bd_dom"/>
</dbReference>
<evidence type="ECO:0000256" key="3">
    <source>
        <dbReference type="ARBA" id="ARBA00007343"/>
    </source>
</evidence>
<feature type="domain" description="Cadherin" evidence="20">
    <location>
        <begin position="1372"/>
        <end position="1467"/>
    </location>
</feature>
<dbReference type="PROSITE" id="PS50853">
    <property type="entry name" value="FN3"/>
    <property type="match status" value="1"/>
</dbReference>
<evidence type="ECO:0000256" key="5">
    <source>
        <dbReference type="ARBA" id="ARBA00022536"/>
    </source>
</evidence>
<organism evidence="23 24">
    <name type="scientific">Owenia fusiformis</name>
    <name type="common">Polychaete worm</name>
    <dbReference type="NCBI Taxonomy" id="6347"/>
    <lineage>
        <taxon>Eukaryota</taxon>
        <taxon>Metazoa</taxon>
        <taxon>Spiralia</taxon>
        <taxon>Lophotrochozoa</taxon>
        <taxon>Annelida</taxon>
        <taxon>Polychaeta</taxon>
        <taxon>Sedentaria</taxon>
        <taxon>Canalipalpata</taxon>
        <taxon>Sabellida</taxon>
        <taxon>Oweniida</taxon>
        <taxon>Oweniidae</taxon>
        <taxon>Owenia</taxon>
    </lineage>
</organism>
<dbReference type="PROSITE" id="PS50268">
    <property type="entry name" value="CADHERIN_2"/>
    <property type="match status" value="10"/>
</dbReference>
<dbReference type="GO" id="GO:0008013">
    <property type="term" value="F:beta-catenin binding"/>
    <property type="evidence" value="ECO:0007669"/>
    <property type="project" value="TreeGrafter"/>
</dbReference>
<feature type="domain" description="GAIN-B" evidence="19">
    <location>
        <begin position="2182"/>
        <end position="2360"/>
    </location>
</feature>
<dbReference type="InterPro" id="IPR036445">
    <property type="entry name" value="GPCR_2_extracell_dom_sf"/>
</dbReference>
<name>A0A8J1TA77_OWEFU</name>
<feature type="domain" description="Cadherin" evidence="20">
    <location>
        <begin position="581"/>
        <end position="685"/>
    </location>
</feature>
<evidence type="ECO:0000259" key="21">
    <source>
        <dbReference type="PROSITE" id="PS50835"/>
    </source>
</evidence>
<dbReference type="Pfam" id="PF00028">
    <property type="entry name" value="Cadherin"/>
    <property type="match status" value="1"/>
</dbReference>
<feature type="domain" description="Cadherin" evidence="20">
    <location>
        <begin position="686"/>
        <end position="802"/>
    </location>
</feature>
<feature type="domain" description="Cadherin" evidence="20">
    <location>
        <begin position="152"/>
        <end position="263"/>
    </location>
</feature>
<keyword evidence="6" id="KW-0812">Transmembrane</keyword>
<dbReference type="Proteomes" id="UP000749559">
    <property type="component" value="Unassembled WGS sequence"/>
</dbReference>
<evidence type="ECO:0000256" key="11">
    <source>
        <dbReference type="ARBA" id="ARBA00023136"/>
    </source>
</evidence>
<dbReference type="OrthoDB" id="6102845at2759"/>
<dbReference type="PROSITE" id="PS50221">
    <property type="entry name" value="GAIN_B"/>
    <property type="match status" value="1"/>
</dbReference>
<dbReference type="InterPro" id="IPR000742">
    <property type="entry name" value="EGF"/>
</dbReference>
<dbReference type="CDD" id="cd00096">
    <property type="entry name" value="Ig"/>
    <property type="match status" value="1"/>
</dbReference>
<sequence length="2383" mass="260910">MSPTNEMNLGLIYLFIISLLLYEIKTEEATVNFLPDCGAADNEPQSVHVTIEENSIQQSSYICFDRICSDFDDDLDYSLQGSDMDSELFYLGLEPENESVTCLFLWQPLDREKKASYKLTVKATESRPYPNSAYFYVIITVADMNDYPPTFRRANYGFNVYSFTPVGRALAVYTAKDFDKGENATRLYSIEDMRMEPPSEVIDPWETFAVFNNTGGIYLLKPLTEFGECYINLTATDMGVPPLSGSTTVSVVYNSGTNKAPICADTMNYALRGPVPKNYRIGSIECFDEHMNLLQYNITEFLVSYSNNTSTLLPLNPNDTSTSPGDVKIHVSTTPAGSPANSPSTPEITVPIDGRTEAYGPSGDQSNTSMETEEGSAGSPHLDSSLEEYLKTFDPLSEYIHGADAEPYFYITQTGNLKASRVLDGTTYSKFAFRIMVEDHAGLSVEMFITVAVTPNRPVVCGPVDTVSAAIQENFMISQPSCFHIIETICSDRDDDLDCIIEPGNPQSEEYEDSFVLEPFQFGNFEWCLGLQESTMFDRERISQLKGKVTCTERNSIQKYSDSYTVLLNILDVNDNTPQFLNEPYDWMVGELSIGDKFVVQAIDRDAGNNGTVVYSFSETNSNYLMDRFMVNSTNGSITLVKRLDATLGTSYTITIQATDLGSPPLSSKANITIKILNVNEAPVFSHRVYNASVDETFPGGTRVQVDPGVTQDYASDPDKDTLLYILTESNPESALLYFVIDPMSGGLSKTSRNLSDFADTEVQLHVQVVEISTEELLYDNATINIKIEDVNSAPVCDVPSTPFILSPIAPVDSMIGQISCNDSDVKSNFRTLTYTLENEYFSVESNGQIRVKQAVNVNIESYSLQVRVSDQAAEPLSTTVQVQVERSSTDGFGVKCSETDITSEIQEDTSIGKCRSHDILCVNPLEIGKPTEISIKADNMSPTFTVDQTVQNTGARSFNICLGVNLDYNSRKTYSLELVSSNELGSVTLAITYNVLDVNDPPVFTKDVYQVSVSEKVDIGEEILQVSATDKDLGDQLTYLADPESFLLEHLYLNQSTGQITSLQSLSNFTEETIQFSLSVVDGSEAGSMTQVEITIVDINDSPECEAQQFQVNLTSQIGYILARLTCTDPDIRATYRNLTYNIVEAEEREEDKEFFEILPNGDLVVSERLSVNKSQYLIQYFATDQGEPPLRSQLKNILINVNLIPSAPVLQVETVNETTLIAKWDFFPQDHKSLVVEYTLFLNNARISVESHLTSKAITGLEANTSYTLILIAKTAGGDNVQSNRVTASTDARFDDCASAPCLNGASCEDGMNTFTCSCAFGYQGTTCDYLNQAPECNQTKVNVGVLESLPGLLSSNSDTCLQDINLVCSDPDDTMTCDYEIIEVAEGLLDNDEESPWVILGAETQCLALRQGVGFDREIATPNNGRAAQLQIYCIEDNEFGSDRGASFTVNFYIYDINDNAPTFVNLEDTVQREINETEIGKILDVQASDLDSGNNSVVEFSLANLPDAFADVITLTWTPSRSATISNTKRFNATETPNITFSVVATDKGTPPLSSNITLILTIQDVNEPPVCQPFASSISVNYTVISQSDVIGQVECYDGDADLKNRRISYSINEENVPFSMDENGGILYNRDDSKPVPLSYSFTVTVSDNGEVPLSLELPVQISMLADPDIVMYLVSYHMKLEAWMGNVLDLQSEASTQLKLSLDSAFSARLAAIPGYKGLSAVALSRRDNGNITVHSELYVDISRNGENVILITINETVAAGTLGNYSLNPDYLQISSPSDVSLLFNLEQTEGLENFNGTTVSFVCQAKVTQGSYVPEFQWYLDNKRVIGGTGRVRVVDSSETSDDGLYVSELRFNPVKQLDSGNITCKAVVSTQNIQLEDSETISMAILSPPSIDLTPRTVTIGEGADTILSCVAGGAQSAHPLATQAPSIEWIVPENVTFAVDEVSSTEQKILLRALKEETQVTCNVSNPAGSRIETSIISILSLVSSDRSQYCDTQTDRIGVTWGVTLAGMTDIQSCLSPQIGLCRRTCVKDANGNAKWGQPVYIDCIQPDLSQLVTLVTQNEEGVGAISVDEVVDDLEVITKQQVKDETFLTSGDLEASAKVIDYIAKAKVNKRGGDKVQTQKFLNSVSNIISDETKNQWVDVNTAGSGAAGVMKSVDDYIQKEAEALTIGETLVLKTDNIDAELKKISTTSGESFEFPQAGSDTSQWVLDSSNKFSIDSSTLNNLYGAENVSASCLYHKSMNSLLGTEDPLKQNTSSDGQIINSKVLTVSLNPVPTKKLSPPIVLTFGHQAQQLEGPECSYWDFNLEDTMNGGWSSDGCEVVSTSDDITVCECDHLTNFAVLMSPVASNVTSESWKILGIISIVGCSLSIGG</sequence>
<dbReference type="InterPro" id="IPR039808">
    <property type="entry name" value="Cadherin"/>
</dbReference>
<dbReference type="InterPro" id="IPR003961">
    <property type="entry name" value="FN3_dom"/>
</dbReference>
<evidence type="ECO:0000256" key="9">
    <source>
        <dbReference type="ARBA" id="ARBA00022837"/>
    </source>
</evidence>
<evidence type="ECO:0000313" key="23">
    <source>
        <dbReference type="EMBL" id="CAH1800163.1"/>
    </source>
</evidence>
<keyword evidence="7 17" id="KW-0732">Signal</keyword>
<accession>A0A8J1TA77</accession>
<feature type="domain" description="Cadherin" evidence="20">
    <location>
        <begin position="501"/>
        <end position="580"/>
    </location>
</feature>
<dbReference type="SUPFAM" id="SSF57196">
    <property type="entry name" value="EGF/Laminin"/>
    <property type="match status" value="1"/>
</dbReference>
<keyword evidence="8" id="KW-0677">Repeat</keyword>
<feature type="domain" description="Cadherin" evidence="20">
    <location>
        <begin position="1105"/>
        <end position="1212"/>
    </location>
</feature>
<feature type="domain" description="EGF-like" evidence="18">
    <location>
        <begin position="1295"/>
        <end position="1331"/>
    </location>
</feature>
<evidence type="ECO:0000313" key="24">
    <source>
        <dbReference type="Proteomes" id="UP000749559"/>
    </source>
</evidence>
<dbReference type="Gene3D" id="2.60.40.10">
    <property type="entry name" value="Immunoglobulins"/>
    <property type="match status" value="3"/>
</dbReference>
<keyword evidence="5 15" id="KW-0245">EGF-like domain</keyword>
<dbReference type="FunFam" id="2.60.40.60:FF:000013">
    <property type="entry name" value="Cadherin EGF LAG seven-pass G-type receptor"/>
    <property type="match status" value="1"/>
</dbReference>
<evidence type="ECO:0000256" key="12">
    <source>
        <dbReference type="ARBA" id="ARBA00023157"/>
    </source>
</evidence>
<dbReference type="PRINTS" id="PR00205">
    <property type="entry name" value="CADHERIN"/>
</dbReference>
<comment type="subcellular location">
    <subcellularLocation>
        <location evidence="2">Cell membrane</location>
    </subcellularLocation>
    <subcellularLocation>
        <location evidence="1">Membrane</location>
        <topology evidence="1">Single-pass membrane protein</topology>
    </subcellularLocation>
</comment>
<dbReference type="SUPFAM" id="SSF49313">
    <property type="entry name" value="Cadherin-like"/>
    <property type="match status" value="9"/>
</dbReference>
<feature type="domain" description="Cadherin" evidence="20">
    <location>
        <begin position="43"/>
        <end position="151"/>
    </location>
</feature>
<evidence type="ECO:0000256" key="14">
    <source>
        <dbReference type="PROSITE-ProRule" id="PRU00043"/>
    </source>
</evidence>
<dbReference type="SMART" id="SM00112">
    <property type="entry name" value="CA"/>
    <property type="match status" value="9"/>
</dbReference>
<dbReference type="Gene3D" id="2.10.25.10">
    <property type="entry name" value="Laminin"/>
    <property type="match status" value="1"/>
</dbReference>
<feature type="signal peptide" evidence="17">
    <location>
        <begin position="1"/>
        <end position="26"/>
    </location>
</feature>
<protein>
    <submittedName>
        <fullName evidence="23">Uncharacterized protein</fullName>
    </submittedName>
</protein>
<feature type="domain" description="Cadherin" evidence="20">
    <location>
        <begin position="898"/>
        <end position="1005"/>
    </location>
</feature>
<dbReference type="PROSITE" id="PS00232">
    <property type="entry name" value="CADHERIN_1"/>
    <property type="match status" value="1"/>
</dbReference>
<dbReference type="Gene3D" id="2.60.40.60">
    <property type="entry name" value="Cadherins"/>
    <property type="match status" value="10"/>
</dbReference>
<dbReference type="CDD" id="cd11304">
    <property type="entry name" value="Cadherin_repeat"/>
    <property type="match status" value="8"/>
</dbReference>
<dbReference type="Gene3D" id="1.25.40.610">
    <property type="match status" value="1"/>
</dbReference>
<feature type="domain" description="Ig-like" evidence="21">
    <location>
        <begin position="1785"/>
        <end position="1892"/>
    </location>
</feature>
<dbReference type="InterPro" id="IPR046338">
    <property type="entry name" value="GAIN_dom_sf"/>
</dbReference>
<keyword evidence="9 14" id="KW-0106">Calcium</keyword>
<evidence type="ECO:0000259" key="22">
    <source>
        <dbReference type="PROSITE" id="PS50853"/>
    </source>
</evidence>
<evidence type="ECO:0000256" key="15">
    <source>
        <dbReference type="PROSITE-ProRule" id="PRU00076"/>
    </source>
</evidence>
<evidence type="ECO:0000256" key="17">
    <source>
        <dbReference type="SAM" id="SignalP"/>
    </source>
</evidence>
<evidence type="ECO:0000259" key="19">
    <source>
        <dbReference type="PROSITE" id="PS50221"/>
    </source>
</evidence>
<dbReference type="PANTHER" id="PTHR24027:SF422">
    <property type="entry name" value="CADHERIN DOMAIN-CONTAINING PROTEIN"/>
    <property type="match status" value="1"/>
</dbReference>
<feature type="compositionally biased region" description="Polar residues" evidence="16">
    <location>
        <begin position="332"/>
        <end position="347"/>
    </location>
</feature>
<gene>
    <name evidence="23" type="ORF">OFUS_LOCUS24089</name>
</gene>
<dbReference type="CDD" id="cd00054">
    <property type="entry name" value="EGF_CA"/>
    <property type="match status" value="1"/>
</dbReference>
<dbReference type="InterPro" id="IPR000152">
    <property type="entry name" value="EGF-type_Asp/Asn_hydroxyl_site"/>
</dbReference>
<keyword evidence="10" id="KW-1133">Transmembrane helix</keyword>
<dbReference type="SUPFAM" id="SSF49265">
    <property type="entry name" value="Fibronectin type III"/>
    <property type="match status" value="1"/>
</dbReference>
<evidence type="ECO:0000259" key="20">
    <source>
        <dbReference type="PROSITE" id="PS50268"/>
    </source>
</evidence>
<evidence type="ECO:0000256" key="7">
    <source>
        <dbReference type="ARBA" id="ARBA00022729"/>
    </source>
</evidence>
<evidence type="ECO:0000259" key="18">
    <source>
        <dbReference type="PROSITE" id="PS50026"/>
    </source>
</evidence>
<comment type="caution">
    <text evidence="15">Lacks conserved residue(s) required for the propagation of feature annotation.</text>
</comment>
<dbReference type="PROSITE" id="PS50835">
    <property type="entry name" value="IG_LIKE"/>
    <property type="match status" value="2"/>
</dbReference>
<evidence type="ECO:0000256" key="10">
    <source>
        <dbReference type="ARBA" id="ARBA00022989"/>
    </source>
</evidence>
<dbReference type="GO" id="GO:0007156">
    <property type="term" value="P:homophilic cell adhesion via plasma membrane adhesion molecules"/>
    <property type="evidence" value="ECO:0007669"/>
    <property type="project" value="InterPro"/>
</dbReference>
<dbReference type="SMART" id="SM00179">
    <property type="entry name" value="EGF_CA"/>
    <property type="match status" value="1"/>
</dbReference>
<evidence type="ECO:0000256" key="4">
    <source>
        <dbReference type="ARBA" id="ARBA00022475"/>
    </source>
</evidence>
<dbReference type="GO" id="GO:0016342">
    <property type="term" value="C:catenin complex"/>
    <property type="evidence" value="ECO:0007669"/>
    <property type="project" value="TreeGrafter"/>
</dbReference>
<feature type="domain" description="Ig-like" evidence="21">
    <location>
        <begin position="1899"/>
        <end position="1989"/>
    </location>
</feature>
<dbReference type="InterPro" id="IPR015919">
    <property type="entry name" value="Cadherin-like_sf"/>
</dbReference>
<feature type="non-terminal residue" evidence="23">
    <location>
        <position position="2383"/>
    </location>
</feature>
<dbReference type="PANTHER" id="PTHR24027">
    <property type="entry name" value="CADHERIN-23"/>
    <property type="match status" value="1"/>
</dbReference>
<dbReference type="GO" id="GO:0016477">
    <property type="term" value="P:cell migration"/>
    <property type="evidence" value="ECO:0007669"/>
    <property type="project" value="TreeGrafter"/>
</dbReference>
<feature type="domain" description="Cadherin" evidence="20">
    <location>
        <begin position="1486"/>
        <end position="1576"/>
    </location>
</feature>
<dbReference type="InterPro" id="IPR000203">
    <property type="entry name" value="GPS"/>
</dbReference>
<evidence type="ECO:0000256" key="13">
    <source>
        <dbReference type="ARBA" id="ARBA00023180"/>
    </source>
</evidence>
<dbReference type="SMART" id="SM00181">
    <property type="entry name" value="EGF"/>
    <property type="match status" value="1"/>
</dbReference>
<feature type="domain" description="Cadherin" evidence="20">
    <location>
        <begin position="1006"/>
        <end position="1111"/>
    </location>
</feature>
<keyword evidence="13" id="KW-0325">Glycoprotein</keyword>
<comment type="similarity">
    <text evidence="3">Belongs to the G-protein coupled receptor 2 family. Adhesion G-protein coupled receptor (ADGR) subfamily.</text>
</comment>
<dbReference type="InterPro" id="IPR013783">
    <property type="entry name" value="Ig-like_fold"/>
</dbReference>
<evidence type="ECO:0000256" key="16">
    <source>
        <dbReference type="SAM" id="MobiDB-lite"/>
    </source>
</evidence>
<dbReference type="GO" id="GO:0045296">
    <property type="term" value="F:cadherin binding"/>
    <property type="evidence" value="ECO:0007669"/>
    <property type="project" value="TreeGrafter"/>
</dbReference>
<dbReference type="GO" id="GO:0004930">
    <property type="term" value="F:G protein-coupled receptor activity"/>
    <property type="evidence" value="ECO:0007669"/>
    <property type="project" value="InterPro"/>
</dbReference>
<dbReference type="Gene3D" id="4.10.1240.10">
    <property type="entry name" value="GPCR, family 2, extracellular hormone receptor domain"/>
    <property type="match status" value="1"/>
</dbReference>
<comment type="caution">
    <text evidence="23">The sequence shown here is derived from an EMBL/GenBank/DDBJ whole genome shotgun (WGS) entry which is preliminary data.</text>
</comment>
<dbReference type="CDD" id="cd00063">
    <property type="entry name" value="FN3"/>
    <property type="match status" value="1"/>
</dbReference>
<dbReference type="InterPro" id="IPR003599">
    <property type="entry name" value="Ig_sub"/>
</dbReference>
<dbReference type="SMART" id="SM00303">
    <property type="entry name" value="GPS"/>
    <property type="match status" value="1"/>
</dbReference>
<reference evidence="23" key="1">
    <citation type="submission" date="2022-03" db="EMBL/GenBank/DDBJ databases">
        <authorList>
            <person name="Martin C."/>
        </authorList>
    </citation>
    <scope>NUCLEOTIDE SEQUENCE</scope>
</reference>
<dbReference type="EMBL" id="CAIIXF020000011">
    <property type="protein sequence ID" value="CAH1800163.1"/>
    <property type="molecule type" value="Genomic_DNA"/>
</dbReference>
<keyword evidence="11" id="KW-0472">Membrane</keyword>
<evidence type="ECO:0000256" key="1">
    <source>
        <dbReference type="ARBA" id="ARBA00004167"/>
    </source>
</evidence>
<dbReference type="PROSITE" id="PS00010">
    <property type="entry name" value="ASX_HYDROXYL"/>
    <property type="match status" value="1"/>
</dbReference>
<keyword evidence="12 15" id="KW-1015">Disulfide bond</keyword>
<dbReference type="InterPro" id="IPR057244">
    <property type="entry name" value="GAIN_B"/>
</dbReference>
<dbReference type="FunFam" id="2.10.25.10:FF:000006">
    <property type="entry name" value="Versican core protein-like isoform 1"/>
    <property type="match status" value="1"/>
</dbReference>
<dbReference type="PROSITE" id="PS50026">
    <property type="entry name" value="EGF_3"/>
    <property type="match status" value="1"/>
</dbReference>
<evidence type="ECO:0000256" key="2">
    <source>
        <dbReference type="ARBA" id="ARBA00004236"/>
    </source>
</evidence>
<dbReference type="InterPro" id="IPR007110">
    <property type="entry name" value="Ig-like_dom"/>
</dbReference>
<evidence type="ECO:0000256" key="8">
    <source>
        <dbReference type="ARBA" id="ARBA00022737"/>
    </source>
</evidence>
<dbReference type="InterPro" id="IPR036116">
    <property type="entry name" value="FN3_sf"/>
</dbReference>
<dbReference type="Gene3D" id="2.60.220.50">
    <property type="match status" value="1"/>
</dbReference>
<dbReference type="InterPro" id="IPR036179">
    <property type="entry name" value="Ig-like_dom_sf"/>
</dbReference>
<dbReference type="InterPro" id="IPR020894">
    <property type="entry name" value="Cadherin_CS"/>
</dbReference>
<feature type="disulfide bond" evidence="15">
    <location>
        <begin position="1321"/>
        <end position="1330"/>
    </location>
</feature>
<feature type="region of interest" description="Disordered" evidence="16">
    <location>
        <begin position="332"/>
        <end position="383"/>
    </location>
</feature>
<dbReference type="GO" id="GO:0005509">
    <property type="term" value="F:calcium ion binding"/>
    <property type="evidence" value="ECO:0007669"/>
    <property type="project" value="UniProtKB-UniRule"/>
</dbReference>
<dbReference type="SUPFAM" id="SSF48726">
    <property type="entry name" value="Immunoglobulin"/>
    <property type="match status" value="1"/>
</dbReference>
<dbReference type="PROSITE" id="PS00022">
    <property type="entry name" value="EGF_1"/>
    <property type="match status" value="1"/>
</dbReference>
<dbReference type="SMART" id="SM00060">
    <property type="entry name" value="FN3"/>
    <property type="match status" value="1"/>
</dbReference>
<keyword evidence="4" id="KW-1003">Cell membrane</keyword>
<dbReference type="InterPro" id="IPR002126">
    <property type="entry name" value="Cadherin-like_dom"/>
</dbReference>
<feature type="chain" id="PRO_5043770086" evidence="17">
    <location>
        <begin position="27"/>
        <end position="2383"/>
    </location>
</feature>
<proteinExistence type="inferred from homology"/>